<organism evidence="2 4">
    <name type="scientific">Rotaria magnacalcarata</name>
    <dbReference type="NCBI Taxonomy" id="392030"/>
    <lineage>
        <taxon>Eukaryota</taxon>
        <taxon>Metazoa</taxon>
        <taxon>Spiralia</taxon>
        <taxon>Gnathifera</taxon>
        <taxon>Rotifera</taxon>
        <taxon>Eurotatoria</taxon>
        <taxon>Bdelloidea</taxon>
        <taxon>Philodinida</taxon>
        <taxon>Philodinidae</taxon>
        <taxon>Rotaria</taxon>
    </lineage>
</organism>
<evidence type="ECO:0000256" key="1">
    <source>
        <dbReference type="SAM" id="MobiDB-lite"/>
    </source>
</evidence>
<accession>A0A8S2YP02</accession>
<dbReference type="Proteomes" id="UP000681720">
    <property type="component" value="Unassembled WGS sequence"/>
</dbReference>
<dbReference type="AlphaFoldDB" id="A0A8S2YP02"/>
<comment type="caution">
    <text evidence="2">The sequence shown here is derived from an EMBL/GenBank/DDBJ whole genome shotgun (WGS) entry which is preliminary data.</text>
</comment>
<proteinExistence type="predicted"/>
<gene>
    <name evidence="3" type="ORF">GIL414_LOCUS49579</name>
    <name evidence="2" type="ORF">SMN809_LOCUS37910</name>
</gene>
<evidence type="ECO:0000313" key="2">
    <source>
        <dbReference type="EMBL" id="CAF4572290.1"/>
    </source>
</evidence>
<dbReference type="EMBL" id="CAJOBI010097535">
    <property type="protein sequence ID" value="CAF4572290.1"/>
    <property type="molecule type" value="Genomic_DNA"/>
</dbReference>
<feature type="compositionally biased region" description="Low complexity" evidence="1">
    <location>
        <begin position="27"/>
        <end position="37"/>
    </location>
</feature>
<dbReference type="Proteomes" id="UP000676336">
    <property type="component" value="Unassembled WGS sequence"/>
</dbReference>
<dbReference type="EMBL" id="CAJOBJ010163321">
    <property type="protein sequence ID" value="CAF4854786.1"/>
    <property type="molecule type" value="Genomic_DNA"/>
</dbReference>
<evidence type="ECO:0000313" key="3">
    <source>
        <dbReference type="EMBL" id="CAF4854786.1"/>
    </source>
</evidence>
<feature type="region of interest" description="Disordered" evidence="1">
    <location>
        <begin position="27"/>
        <end position="47"/>
    </location>
</feature>
<protein>
    <submittedName>
        <fullName evidence="2">Uncharacterized protein</fullName>
    </submittedName>
</protein>
<sequence length="47" mass="5162">MNSNSKVAQTLSRIEVAQSPSARLVLQQQLSSPSRLQHIQRQSSSSP</sequence>
<evidence type="ECO:0000313" key="4">
    <source>
        <dbReference type="Proteomes" id="UP000676336"/>
    </source>
</evidence>
<reference evidence="2" key="1">
    <citation type="submission" date="2021-02" db="EMBL/GenBank/DDBJ databases">
        <authorList>
            <person name="Nowell W R."/>
        </authorList>
    </citation>
    <scope>NUCLEOTIDE SEQUENCE</scope>
</reference>
<feature type="non-terminal residue" evidence="2">
    <location>
        <position position="47"/>
    </location>
</feature>
<name>A0A8S2YP02_9BILA</name>